<evidence type="ECO:0000256" key="2">
    <source>
        <dbReference type="SAM" id="MobiDB-lite"/>
    </source>
</evidence>
<keyword evidence="1" id="KW-0833">Ubl conjugation pathway</keyword>
<reference evidence="5" key="1">
    <citation type="journal article" date="2013" name="Nature">
        <title>Pan genome of the phytoplankton Emiliania underpins its global distribution.</title>
        <authorList>
            <person name="Read B.A."/>
            <person name="Kegel J."/>
            <person name="Klute M.J."/>
            <person name="Kuo A."/>
            <person name="Lefebvre S.C."/>
            <person name="Maumus F."/>
            <person name="Mayer C."/>
            <person name="Miller J."/>
            <person name="Monier A."/>
            <person name="Salamov A."/>
            <person name="Young J."/>
            <person name="Aguilar M."/>
            <person name="Claverie J.M."/>
            <person name="Frickenhaus S."/>
            <person name="Gonzalez K."/>
            <person name="Herman E.K."/>
            <person name="Lin Y.C."/>
            <person name="Napier J."/>
            <person name="Ogata H."/>
            <person name="Sarno A.F."/>
            <person name="Shmutz J."/>
            <person name="Schroeder D."/>
            <person name="de Vargas C."/>
            <person name="Verret F."/>
            <person name="von Dassow P."/>
            <person name="Valentin K."/>
            <person name="Van de Peer Y."/>
            <person name="Wheeler G."/>
            <person name="Dacks J.B."/>
            <person name="Delwiche C.F."/>
            <person name="Dyhrman S.T."/>
            <person name="Glockner G."/>
            <person name="John U."/>
            <person name="Richards T."/>
            <person name="Worden A.Z."/>
            <person name="Zhang X."/>
            <person name="Grigoriev I.V."/>
            <person name="Allen A.E."/>
            <person name="Bidle K."/>
            <person name="Borodovsky M."/>
            <person name="Bowler C."/>
            <person name="Brownlee C."/>
            <person name="Cock J.M."/>
            <person name="Elias M."/>
            <person name="Gladyshev V.N."/>
            <person name="Groth M."/>
            <person name="Guda C."/>
            <person name="Hadaegh A."/>
            <person name="Iglesias-Rodriguez M.D."/>
            <person name="Jenkins J."/>
            <person name="Jones B.M."/>
            <person name="Lawson T."/>
            <person name="Leese F."/>
            <person name="Lindquist E."/>
            <person name="Lobanov A."/>
            <person name="Lomsadze A."/>
            <person name="Malik S.B."/>
            <person name="Marsh M.E."/>
            <person name="Mackinder L."/>
            <person name="Mock T."/>
            <person name="Mueller-Roeber B."/>
            <person name="Pagarete A."/>
            <person name="Parker M."/>
            <person name="Probert I."/>
            <person name="Quesneville H."/>
            <person name="Raines C."/>
            <person name="Rensing S.A."/>
            <person name="Riano-Pachon D.M."/>
            <person name="Richier S."/>
            <person name="Rokitta S."/>
            <person name="Shiraiwa Y."/>
            <person name="Soanes D.M."/>
            <person name="van der Giezen M."/>
            <person name="Wahlund T.M."/>
            <person name="Williams B."/>
            <person name="Wilson W."/>
            <person name="Wolfe G."/>
            <person name="Wurch L.L."/>
        </authorList>
    </citation>
    <scope>NUCLEOTIDE SEQUENCE</scope>
</reference>
<dbReference type="AlphaFoldDB" id="A0A0D3IBZ8"/>
<dbReference type="KEGG" id="ehx:EMIHUDRAFT_217035"/>
<evidence type="ECO:0000313" key="4">
    <source>
        <dbReference type="EnsemblProtists" id="EOD08783"/>
    </source>
</evidence>
<dbReference type="GeneID" id="17255000"/>
<comment type="similarity">
    <text evidence="1">Belongs to the E3 ubiquitin-protein ligase UBR1-like family.</text>
</comment>
<proteinExistence type="inferred from homology"/>
<keyword evidence="1" id="KW-0808">Transferase</keyword>
<dbReference type="PaxDb" id="2903-EOD08783"/>
<keyword evidence="1" id="KW-0863">Zinc-finger</keyword>
<dbReference type="GO" id="GO:0061630">
    <property type="term" value="F:ubiquitin protein ligase activity"/>
    <property type="evidence" value="ECO:0007669"/>
    <property type="project" value="UniProtKB-UniRule"/>
</dbReference>
<feature type="compositionally biased region" description="Low complexity" evidence="2">
    <location>
        <begin position="96"/>
        <end position="106"/>
    </location>
</feature>
<sequence length="631" mass="65510">MLSDEDDVGLGYRSELLREAETSLLQLLHGEIDDGGLGNGGGGGIETQLTMMMNEDDHSLGSDSEDEDEMLLGDAEGGGGFLPEQANGAGVEASPGAGRSSTSATRALRASVGWPLPSLASPGEAGAGEASATMRREGSLLSRTSVGAFISTCGHATHVSCWHEYMSGLLRRVMQSDGFEGEGLVRPQRGEFVCPVCRRAANALLPLAPSEPPAEAAPEPEEPAEAEPAEAADSPTPPAALAAWSARALRYSDENGTAGEDAVFPLCSRELRAAIEHFGVVAAAVHGGLPRLGTPPHDARALLMPAALLAHNASVAELSSRTSSPRDAAVDAGQSGQSDAEAAAVGLKLRALWRLARARRRPVSRTAAALLRCAAASSAPPRGEEEQRTLAGNDLAALLVVEPFVLFAELVALCGLGPRPDGHAGPVAAPLDAHALLRAAACDAPLLYQRGAAAVAATGLPTAALVAARGRPPAALLRTSLMGWELPPPPLGLVPLPASFEAFFHATSASRCQICRATPEHRAVCLACGATLCGLDTPHGSSAIIEHTATCGVGVGLFMLTHNSAVVLVRERRLLFVGSPYRDEHGEVDIGLLRMKPLTLHAPEYAALSRQWLNLNFDESARGEDELPLGL</sequence>
<dbReference type="EnsemblProtists" id="EOD08783">
    <property type="protein sequence ID" value="EOD08783"/>
    <property type="gene ID" value="EMIHUDRAFT_217035"/>
</dbReference>
<evidence type="ECO:0000259" key="3">
    <source>
        <dbReference type="Pfam" id="PF18995"/>
    </source>
</evidence>
<reference evidence="4" key="2">
    <citation type="submission" date="2024-10" db="UniProtKB">
        <authorList>
            <consortium name="EnsemblProtists"/>
        </authorList>
    </citation>
    <scope>IDENTIFICATION</scope>
</reference>
<dbReference type="UniPathway" id="UPA00143"/>
<dbReference type="EC" id="2.3.2.27" evidence="1"/>
<feature type="compositionally biased region" description="Acidic residues" evidence="2">
    <location>
        <begin position="218"/>
        <end position="230"/>
    </location>
</feature>
<protein>
    <recommendedName>
        <fullName evidence="1">E3 ubiquitin-protein ligase</fullName>
        <ecNumber evidence="1">2.3.2.27</ecNumber>
    </recommendedName>
</protein>
<dbReference type="Proteomes" id="UP000013827">
    <property type="component" value="Unassembled WGS sequence"/>
</dbReference>
<comment type="function">
    <text evidence="1">Ubiquitin ligase protein which is a component of the N-end rule pathway. Recognizes and binds to proteins bearing specific N-terminal residues that are destabilizing according to the N-end rule, leading to their ubiquitination and subsequent degradation.</text>
</comment>
<accession>A0A0D3IBZ8</accession>
<dbReference type="GO" id="GO:0008270">
    <property type="term" value="F:zinc ion binding"/>
    <property type="evidence" value="ECO:0007669"/>
    <property type="project" value="UniProtKB-UniRule"/>
</dbReference>
<keyword evidence="1" id="KW-0862">Zinc</keyword>
<dbReference type="GO" id="GO:0016567">
    <property type="term" value="P:protein ubiquitination"/>
    <property type="evidence" value="ECO:0007669"/>
    <property type="project" value="UniProtKB-UniRule"/>
</dbReference>
<dbReference type="RefSeq" id="XP_005761212.1">
    <property type="nucleotide sequence ID" value="XM_005761155.1"/>
</dbReference>
<feature type="compositionally biased region" description="Low complexity" evidence="2">
    <location>
        <begin position="208"/>
        <end position="217"/>
    </location>
</feature>
<comment type="pathway">
    <text evidence="1">Protein modification; protein ubiquitination.</text>
</comment>
<keyword evidence="5" id="KW-1185">Reference proteome</keyword>
<evidence type="ECO:0000313" key="5">
    <source>
        <dbReference type="Proteomes" id="UP000013827"/>
    </source>
</evidence>
<comment type="catalytic activity">
    <reaction evidence="1">
        <text>S-ubiquitinyl-[E2 ubiquitin-conjugating enzyme]-L-cysteine + [acceptor protein]-L-lysine = [E2 ubiquitin-conjugating enzyme]-L-cysteine + N(6)-ubiquitinyl-[acceptor protein]-L-lysine.</text>
        <dbReference type="EC" id="2.3.2.27"/>
    </reaction>
</comment>
<dbReference type="Pfam" id="PF18995">
    <property type="entry name" value="PRT6_C"/>
    <property type="match status" value="1"/>
</dbReference>
<organism evidence="4 5">
    <name type="scientific">Emiliania huxleyi (strain CCMP1516)</name>
    <dbReference type="NCBI Taxonomy" id="280463"/>
    <lineage>
        <taxon>Eukaryota</taxon>
        <taxon>Haptista</taxon>
        <taxon>Haptophyta</taxon>
        <taxon>Prymnesiophyceae</taxon>
        <taxon>Isochrysidales</taxon>
        <taxon>Noelaerhabdaceae</taxon>
        <taxon>Emiliania</taxon>
    </lineage>
</organism>
<feature type="region of interest" description="Disordered" evidence="2">
    <location>
        <begin position="56"/>
        <end position="106"/>
    </location>
</feature>
<name>A0A0D3IBZ8_EMIH1</name>
<dbReference type="InterPro" id="IPR044046">
    <property type="entry name" value="E3_ligase_UBR-like_C"/>
</dbReference>
<dbReference type="InterPro" id="IPR039164">
    <property type="entry name" value="UBR1-like"/>
</dbReference>
<dbReference type="PANTHER" id="PTHR21497">
    <property type="entry name" value="UBIQUITIN LIGASE E3 ALPHA-RELATED"/>
    <property type="match status" value="1"/>
</dbReference>
<dbReference type="eggNOG" id="KOG1139">
    <property type="taxonomic scope" value="Eukaryota"/>
</dbReference>
<dbReference type="GO" id="GO:0000151">
    <property type="term" value="C:ubiquitin ligase complex"/>
    <property type="evidence" value="ECO:0007669"/>
    <property type="project" value="TreeGrafter"/>
</dbReference>
<dbReference type="PANTHER" id="PTHR21497:SF24">
    <property type="entry name" value="E3 UBIQUITIN-PROTEIN LIGASE UBR1"/>
    <property type="match status" value="1"/>
</dbReference>
<feature type="region of interest" description="Disordered" evidence="2">
    <location>
        <begin position="208"/>
        <end position="239"/>
    </location>
</feature>
<dbReference type="GO" id="GO:0071596">
    <property type="term" value="P:ubiquitin-dependent protein catabolic process via the N-end rule pathway"/>
    <property type="evidence" value="ECO:0007669"/>
    <property type="project" value="UniProtKB-UniRule"/>
</dbReference>
<evidence type="ECO:0000256" key="1">
    <source>
        <dbReference type="RuleBase" id="RU366018"/>
    </source>
</evidence>
<feature type="domain" description="E3 ubiquitin-protein ligase UBR-like C-terminal" evidence="3">
    <location>
        <begin position="491"/>
        <end position="614"/>
    </location>
</feature>
<dbReference type="GO" id="GO:0005737">
    <property type="term" value="C:cytoplasm"/>
    <property type="evidence" value="ECO:0007669"/>
    <property type="project" value="TreeGrafter"/>
</dbReference>
<dbReference type="HOGENOM" id="CLU_433785_0_0_1"/>
<keyword evidence="1" id="KW-0479">Metal-binding</keyword>